<dbReference type="GO" id="GO:0008295">
    <property type="term" value="P:spermidine biosynthetic process"/>
    <property type="evidence" value="ECO:0007669"/>
    <property type="project" value="TreeGrafter"/>
</dbReference>
<gene>
    <name evidence="4" type="ORF">METZ01_LOCUS476153</name>
</gene>
<dbReference type="PANTHER" id="PTHR11558:SF11">
    <property type="entry name" value="SPERMIDINE SYNTHASE"/>
    <property type="match status" value="1"/>
</dbReference>
<name>A0A383BTU9_9ZZZZ</name>
<dbReference type="GO" id="GO:0004766">
    <property type="term" value="F:spermidine synthase activity"/>
    <property type="evidence" value="ECO:0007669"/>
    <property type="project" value="TreeGrafter"/>
</dbReference>
<evidence type="ECO:0000259" key="3">
    <source>
        <dbReference type="PROSITE" id="PS51006"/>
    </source>
</evidence>
<proteinExistence type="inferred from homology"/>
<dbReference type="InterPro" id="IPR029063">
    <property type="entry name" value="SAM-dependent_MTases_sf"/>
</dbReference>
<dbReference type="InterPro" id="IPR001045">
    <property type="entry name" value="Spermi_synthase"/>
</dbReference>
<dbReference type="GO" id="GO:0005829">
    <property type="term" value="C:cytosol"/>
    <property type="evidence" value="ECO:0007669"/>
    <property type="project" value="TreeGrafter"/>
</dbReference>
<sequence>EIINGIEYAKGLEDNSFDVIIVDSPDPVGQAKGLFSREFYRDLHRALTPTGVLVTQSESPRFNEETFCAVAKCHREIFGKDNAWTYLAFVPTYTSGMWSFSMAAKSGHNPLKDFDDAKAKEFSKTTGLRYYNEEIHRAAFVLPTYVREMIEDI</sequence>
<evidence type="ECO:0000313" key="4">
    <source>
        <dbReference type="EMBL" id="SVE23299.1"/>
    </source>
</evidence>
<evidence type="ECO:0000256" key="2">
    <source>
        <dbReference type="ARBA" id="ARBA00022679"/>
    </source>
</evidence>
<dbReference type="Gene3D" id="3.40.50.150">
    <property type="entry name" value="Vaccinia Virus protein VP39"/>
    <property type="match status" value="1"/>
</dbReference>
<keyword evidence="2" id="KW-0808">Transferase</keyword>
<dbReference type="PROSITE" id="PS51006">
    <property type="entry name" value="PABS_2"/>
    <property type="match status" value="1"/>
</dbReference>
<dbReference type="Pfam" id="PF01564">
    <property type="entry name" value="Spermine_synth"/>
    <property type="match status" value="1"/>
</dbReference>
<comment type="similarity">
    <text evidence="1">Belongs to the spermidine/spermine synthase family.</text>
</comment>
<evidence type="ECO:0000256" key="1">
    <source>
        <dbReference type="ARBA" id="ARBA00007867"/>
    </source>
</evidence>
<dbReference type="PANTHER" id="PTHR11558">
    <property type="entry name" value="SPERMIDINE/SPERMINE SYNTHASE"/>
    <property type="match status" value="1"/>
</dbReference>
<reference evidence="4" key="1">
    <citation type="submission" date="2018-05" db="EMBL/GenBank/DDBJ databases">
        <authorList>
            <person name="Lanie J.A."/>
            <person name="Ng W.-L."/>
            <person name="Kazmierczak K.M."/>
            <person name="Andrzejewski T.M."/>
            <person name="Davidsen T.M."/>
            <person name="Wayne K.J."/>
            <person name="Tettelin H."/>
            <person name="Glass J.I."/>
            <person name="Rusch D."/>
            <person name="Podicherti R."/>
            <person name="Tsui H.-C.T."/>
            <person name="Winkler M.E."/>
        </authorList>
    </citation>
    <scope>NUCLEOTIDE SEQUENCE</scope>
</reference>
<dbReference type="AlphaFoldDB" id="A0A383BTU9"/>
<feature type="non-terminal residue" evidence="4">
    <location>
        <position position="1"/>
    </location>
</feature>
<dbReference type="SUPFAM" id="SSF53335">
    <property type="entry name" value="S-adenosyl-L-methionine-dependent methyltransferases"/>
    <property type="match status" value="1"/>
</dbReference>
<dbReference type="CDD" id="cd02440">
    <property type="entry name" value="AdoMet_MTases"/>
    <property type="match status" value="1"/>
</dbReference>
<dbReference type="InterPro" id="IPR030374">
    <property type="entry name" value="PABS"/>
</dbReference>
<protein>
    <recommendedName>
        <fullName evidence="3">PABS domain-containing protein</fullName>
    </recommendedName>
</protein>
<feature type="domain" description="PABS" evidence="3">
    <location>
        <begin position="1"/>
        <end position="105"/>
    </location>
</feature>
<dbReference type="EMBL" id="UINC01203169">
    <property type="protein sequence ID" value="SVE23299.1"/>
    <property type="molecule type" value="Genomic_DNA"/>
</dbReference>
<accession>A0A383BTU9</accession>
<organism evidence="4">
    <name type="scientific">marine metagenome</name>
    <dbReference type="NCBI Taxonomy" id="408172"/>
    <lineage>
        <taxon>unclassified sequences</taxon>
        <taxon>metagenomes</taxon>
        <taxon>ecological metagenomes</taxon>
    </lineage>
</organism>